<dbReference type="PROSITE" id="PS51257">
    <property type="entry name" value="PROKAR_LIPOPROTEIN"/>
    <property type="match status" value="1"/>
</dbReference>
<name>A0A923SJW7_9BACT</name>
<keyword evidence="3" id="KW-1185">Reference proteome</keyword>
<accession>A0A923SJW7</accession>
<keyword evidence="1" id="KW-0732">Signal</keyword>
<organism evidence="2 3">
    <name type="scientific">Pontibacter cellulosilyticus</name>
    <dbReference type="NCBI Taxonomy" id="1720253"/>
    <lineage>
        <taxon>Bacteria</taxon>
        <taxon>Pseudomonadati</taxon>
        <taxon>Bacteroidota</taxon>
        <taxon>Cytophagia</taxon>
        <taxon>Cytophagales</taxon>
        <taxon>Hymenobacteraceae</taxon>
        <taxon>Pontibacter</taxon>
    </lineage>
</organism>
<evidence type="ECO:0000313" key="3">
    <source>
        <dbReference type="Proteomes" id="UP000603640"/>
    </source>
</evidence>
<feature type="chain" id="PRO_5036712125" description="Lipoprotein" evidence="1">
    <location>
        <begin position="24"/>
        <end position="197"/>
    </location>
</feature>
<feature type="signal peptide" evidence="1">
    <location>
        <begin position="1"/>
        <end position="23"/>
    </location>
</feature>
<dbReference type="Proteomes" id="UP000603640">
    <property type="component" value="Unassembled WGS sequence"/>
</dbReference>
<gene>
    <name evidence="2" type="ORF">H8S84_15885</name>
</gene>
<proteinExistence type="predicted"/>
<evidence type="ECO:0008006" key="4">
    <source>
        <dbReference type="Google" id="ProtNLM"/>
    </source>
</evidence>
<dbReference type="EMBL" id="JACRVF010000005">
    <property type="protein sequence ID" value="MBC5994329.1"/>
    <property type="molecule type" value="Genomic_DNA"/>
</dbReference>
<sequence length="197" mass="22369">MRTTLKASLTLLLGAALFTSCESCETATITPITEEDKTWLAYIQPLPADAKPDTIRFVNEKNEDFKFIRTQLHSTQIPGDGYSYDDKCIEQINTQASAVIQDITRKMPGLATYILRKPNELQVKLLVENLGTYEIQEQNPTYPSITIDGVVYEDVFEQDVPGNDTDNKGKVKKIYFNKEHGFIRVEFYGGKLLQLKH</sequence>
<evidence type="ECO:0000256" key="1">
    <source>
        <dbReference type="SAM" id="SignalP"/>
    </source>
</evidence>
<comment type="caution">
    <text evidence="2">The sequence shown here is derived from an EMBL/GenBank/DDBJ whole genome shotgun (WGS) entry which is preliminary data.</text>
</comment>
<protein>
    <recommendedName>
        <fullName evidence="4">Lipoprotein</fullName>
    </recommendedName>
</protein>
<evidence type="ECO:0000313" key="2">
    <source>
        <dbReference type="EMBL" id="MBC5994329.1"/>
    </source>
</evidence>
<dbReference type="AlphaFoldDB" id="A0A923SJW7"/>
<reference evidence="2" key="1">
    <citation type="submission" date="2020-08" db="EMBL/GenBank/DDBJ databases">
        <title>Pontibacter sp. SD6 16S ribosomal RNA gene Genome sequencing and assembly.</title>
        <authorList>
            <person name="Kang M."/>
        </authorList>
    </citation>
    <scope>NUCLEOTIDE SEQUENCE</scope>
    <source>
        <strain evidence="2">SD6</strain>
    </source>
</reference>
<dbReference type="RefSeq" id="WP_187068361.1">
    <property type="nucleotide sequence ID" value="NZ_JACRVF010000005.1"/>
</dbReference>